<dbReference type="GO" id="GO:0050650">
    <property type="term" value="P:chondroitin sulfate proteoglycan biosynthetic process"/>
    <property type="evidence" value="ECO:0007669"/>
    <property type="project" value="InterPro"/>
</dbReference>
<reference evidence="1 2" key="1">
    <citation type="submission" date="2014-10" db="EMBL/GenBank/DDBJ databases">
        <title>Draft genome of the hookworm Ancylostoma caninum.</title>
        <authorList>
            <person name="Mitreva M."/>
        </authorList>
    </citation>
    <scope>NUCLEOTIDE SEQUENCE [LARGE SCALE GENOMIC DNA]</scope>
    <source>
        <strain evidence="1 2">Baltimore</strain>
    </source>
</reference>
<dbReference type="InterPro" id="IPR007669">
    <property type="entry name" value="Chst-1-like"/>
</dbReference>
<protein>
    <submittedName>
        <fullName evidence="1">Uncharacterized protein</fullName>
    </submittedName>
</protein>
<sequence length="68" mass="8192">MIIDRSSIIPPYFRFREDYMVARKHRLAMCRIENAMSEIQDAIFCYLTNSQNITLQSRTITRKHLLNR</sequence>
<dbReference type="GO" id="GO:1902884">
    <property type="term" value="P:positive regulation of response to oxidative stress"/>
    <property type="evidence" value="ECO:0007669"/>
    <property type="project" value="InterPro"/>
</dbReference>
<dbReference type="PANTHER" id="PTHR22900:SF5">
    <property type="entry name" value="PROTEIN CBG14245"/>
    <property type="match status" value="1"/>
</dbReference>
<proteinExistence type="predicted"/>
<comment type="caution">
    <text evidence="1">The sequence shown here is derived from an EMBL/GenBank/DDBJ whole genome shotgun (WGS) entry which is preliminary data.</text>
</comment>
<keyword evidence="2" id="KW-1185">Reference proteome</keyword>
<evidence type="ECO:0000313" key="2">
    <source>
        <dbReference type="Proteomes" id="UP000252519"/>
    </source>
</evidence>
<name>A0A368G4N8_ANCCA</name>
<dbReference type="PANTHER" id="PTHR22900">
    <property type="entry name" value="PROTEIN CBG14245-RELATED"/>
    <property type="match status" value="1"/>
</dbReference>
<dbReference type="Proteomes" id="UP000252519">
    <property type="component" value="Unassembled WGS sequence"/>
</dbReference>
<accession>A0A368G4N8</accession>
<dbReference type="EMBL" id="JOJR01000384">
    <property type="protein sequence ID" value="RCN38648.1"/>
    <property type="molecule type" value="Genomic_DNA"/>
</dbReference>
<dbReference type="OrthoDB" id="408912at2759"/>
<gene>
    <name evidence="1" type="ORF">ANCCAN_15437</name>
</gene>
<evidence type="ECO:0000313" key="1">
    <source>
        <dbReference type="EMBL" id="RCN38648.1"/>
    </source>
</evidence>
<dbReference type="AlphaFoldDB" id="A0A368G4N8"/>
<organism evidence="1 2">
    <name type="scientific">Ancylostoma caninum</name>
    <name type="common">Dog hookworm</name>
    <dbReference type="NCBI Taxonomy" id="29170"/>
    <lineage>
        <taxon>Eukaryota</taxon>
        <taxon>Metazoa</taxon>
        <taxon>Ecdysozoa</taxon>
        <taxon>Nematoda</taxon>
        <taxon>Chromadorea</taxon>
        <taxon>Rhabditida</taxon>
        <taxon>Rhabditina</taxon>
        <taxon>Rhabditomorpha</taxon>
        <taxon>Strongyloidea</taxon>
        <taxon>Ancylostomatidae</taxon>
        <taxon>Ancylostomatinae</taxon>
        <taxon>Ancylostoma</taxon>
    </lineage>
</organism>
<dbReference type="GO" id="GO:0047756">
    <property type="term" value="F:chondroitin 4-sulfotransferase activity"/>
    <property type="evidence" value="ECO:0007669"/>
    <property type="project" value="InterPro"/>
</dbReference>